<evidence type="ECO:0000259" key="2">
    <source>
        <dbReference type="Pfam" id="PF19291"/>
    </source>
</evidence>
<dbReference type="InterPro" id="IPR045582">
    <property type="entry name" value="Trehalase-like_N"/>
</dbReference>
<dbReference type="Pfam" id="PF19291">
    <property type="entry name" value="TREH_N"/>
    <property type="match status" value="1"/>
</dbReference>
<dbReference type="SUPFAM" id="SSF48208">
    <property type="entry name" value="Six-hairpin glycosidases"/>
    <property type="match status" value="1"/>
</dbReference>
<dbReference type="OrthoDB" id="3902805at2"/>
<name>A0A0Q9ZAR8_9FLAO</name>
<evidence type="ECO:0000313" key="4">
    <source>
        <dbReference type="Proteomes" id="UP000051643"/>
    </source>
</evidence>
<dbReference type="Gene3D" id="1.50.10.10">
    <property type="match status" value="1"/>
</dbReference>
<organism evidence="3 4">
    <name type="scientific">Salegentibacter mishustinae</name>
    <dbReference type="NCBI Taxonomy" id="270918"/>
    <lineage>
        <taxon>Bacteria</taxon>
        <taxon>Pseudomonadati</taxon>
        <taxon>Bacteroidota</taxon>
        <taxon>Flavobacteriia</taxon>
        <taxon>Flavobacteriales</taxon>
        <taxon>Flavobacteriaceae</taxon>
        <taxon>Salegentibacter</taxon>
    </lineage>
</organism>
<comment type="caution">
    <text evidence="3">The sequence shown here is derived from an EMBL/GenBank/DDBJ whole genome shotgun (WGS) entry which is preliminary data.</text>
</comment>
<dbReference type="PANTHER" id="PTHR31616">
    <property type="entry name" value="TREHALASE"/>
    <property type="match status" value="1"/>
</dbReference>
<dbReference type="STRING" id="270918.APR42_13205"/>
<gene>
    <name evidence="3" type="ORF">APR42_13205</name>
</gene>
<dbReference type="RefSeq" id="WP_057480749.1">
    <property type="nucleotide sequence ID" value="NZ_BMWR01000006.1"/>
</dbReference>
<dbReference type="InterPro" id="IPR011613">
    <property type="entry name" value="GH15-like"/>
</dbReference>
<sequence length="599" mass="69611">MENLDYGIIGNCKSAALISKTGSLDWCCLPNFASSAVFAKLLDEKQGGSFEFIVDDSYKITQEYLWETNILNTEFTDGENSFQVIDFMPRYPREDGSYYAPPDVVRFIRLISGKPKFKIKYDPRLDFSREKTYNDHKGNYIKSYTKEGKYDSLFFYSSLDLNDILEQNEIELTGNAYCLVGYHEKLITQSLDRSYLKFQRTKTYWMNWSAKTTRYTHYENEIMRSALVLKCLSYKKSGAVLAAATTSLPETIGEERNWDYRFCWIRDASMVIKVMAGLGHIKSAKDFLQFIIDIIPDKDEKIQIMYGINGEKELTEHILDHLSGYKDSHPVRTGNAAYIQKQNDIYGILMEVIYQQFNQFETSLENSEELWTVVRGIVSIVEENWQKPDKGIWELRTEDRHFVFSKLLCWVAIDRAIKIGEVLRMGINDTHWKSLRAEIYNDIYKNGWNEEVQAYTQSYGSKDLDASTLLMEQYGFIEAKDPRFVSTVQATERELCKDGLMYRYKNKDDFGEPTSSFTICTFWLIDSLFKIGEKKKARKMFDQLLSYSNHLGLFSEDIDFETKRLLGNFPQAYSHLALIETAANFSIGTSSEESWLSEF</sequence>
<dbReference type="Proteomes" id="UP000051643">
    <property type="component" value="Unassembled WGS sequence"/>
</dbReference>
<dbReference type="Pfam" id="PF00723">
    <property type="entry name" value="Glyco_hydro_15"/>
    <property type="match status" value="1"/>
</dbReference>
<dbReference type="GO" id="GO:0005975">
    <property type="term" value="P:carbohydrate metabolic process"/>
    <property type="evidence" value="ECO:0007669"/>
    <property type="project" value="InterPro"/>
</dbReference>
<feature type="domain" description="GH15-like" evidence="1">
    <location>
        <begin position="220"/>
        <end position="582"/>
    </location>
</feature>
<feature type="domain" description="Trehalase-like N-terminal" evidence="2">
    <location>
        <begin position="8"/>
        <end position="131"/>
    </location>
</feature>
<reference evidence="3" key="1">
    <citation type="submission" date="2015-10" db="EMBL/GenBank/DDBJ databases">
        <title>Draft genome sequence of Salegentibacter mishustinae KCTC 12263.</title>
        <authorList>
            <person name="Lin W."/>
            <person name="Zheng Q."/>
        </authorList>
    </citation>
    <scope>NUCLEOTIDE SEQUENCE [LARGE SCALE GENOMIC DNA]</scope>
    <source>
        <strain evidence="3">KCTC 12263</strain>
    </source>
</reference>
<dbReference type="InterPro" id="IPR012341">
    <property type="entry name" value="6hp_glycosidase-like_sf"/>
</dbReference>
<dbReference type="GO" id="GO:0004553">
    <property type="term" value="F:hydrolase activity, hydrolyzing O-glycosyl compounds"/>
    <property type="evidence" value="ECO:0007669"/>
    <property type="project" value="TreeGrafter"/>
</dbReference>
<evidence type="ECO:0000259" key="1">
    <source>
        <dbReference type="Pfam" id="PF00723"/>
    </source>
</evidence>
<dbReference type="AlphaFoldDB" id="A0A0Q9ZAR8"/>
<dbReference type="InterPro" id="IPR008928">
    <property type="entry name" value="6-hairpin_glycosidase_sf"/>
</dbReference>
<protein>
    <submittedName>
        <fullName evidence="3">Glycoside hydrolase</fullName>
    </submittedName>
</protein>
<keyword evidence="4" id="KW-1185">Reference proteome</keyword>
<dbReference type="PANTHER" id="PTHR31616:SF0">
    <property type="entry name" value="GLUCAN 1,4-ALPHA-GLUCOSIDASE"/>
    <property type="match status" value="1"/>
</dbReference>
<accession>A0A0Q9ZAR8</accession>
<dbReference type="EMBL" id="LKTP01000002">
    <property type="protein sequence ID" value="KRG30141.1"/>
    <property type="molecule type" value="Genomic_DNA"/>
</dbReference>
<proteinExistence type="predicted"/>
<keyword evidence="3" id="KW-0378">Hydrolase</keyword>
<evidence type="ECO:0000313" key="3">
    <source>
        <dbReference type="EMBL" id="KRG30141.1"/>
    </source>
</evidence>